<accession>Q0REP6</accession>
<reference evidence="1 2" key="1">
    <citation type="journal article" date="2007" name="Genome Res.">
        <title>Genome characteristics of facultatively symbiotic Frankia sp. strains reflect host range and host plant biogeography.</title>
        <authorList>
            <person name="Normand P."/>
            <person name="Lapierre P."/>
            <person name="Tisa L.S."/>
            <person name="Gogarten J.P."/>
            <person name="Alloisio N."/>
            <person name="Bagnarol E."/>
            <person name="Bassi C.A."/>
            <person name="Berry A.M."/>
            <person name="Bickhart D.M."/>
            <person name="Choisne N."/>
            <person name="Couloux A."/>
            <person name="Cournoyer B."/>
            <person name="Cruveiller S."/>
            <person name="Daubin V."/>
            <person name="Demange N."/>
            <person name="Francino M.P."/>
            <person name="Goltsman E."/>
            <person name="Huang Y."/>
            <person name="Kopp O.R."/>
            <person name="Labarre L."/>
            <person name="Lapidus A."/>
            <person name="Lavire C."/>
            <person name="Marechal J."/>
            <person name="Martinez M."/>
            <person name="Mastronunzio J.E."/>
            <person name="Mullin B.C."/>
            <person name="Niemann J."/>
            <person name="Pujic P."/>
            <person name="Rawnsley T."/>
            <person name="Rouy Z."/>
            <person name="Schenowitz C."/>
            <person name="Sellstedt A."/>
            <person name="Tavares F."/>
            <person name="Tomkins J.P."/>
            <person name="Vallenet D."/>
            <person name="Valverde C."/>
            <person name="Wall L.G."/>
            <person name="Wang Y."/>
            <person name="Medigue C."/>
            <person name="Benson D.R."/>
        </authorList>
    </citation>
    <scope>NUCLEOTIDE SEQUENCE [LARGE SCALE GENOMIC DNA]</scope>
    <source>
        <strain evidence="2">DSM 45986 / CECT 9034 / ACN14a</strain>
    </source>
</reference>
<evidence type="ECO:0000313" key="2">
    <source>
        <dbReference type="Proteomes" id="UP000000657"/>
    </source>
</evidence>
<keyword evidence="2" id="KW-1185">Reference proteome</keyword>
<protein>
    <submittedName>
        <fullName evidence="1">Uncharacterized protein</fullName>
    </submittedName>
</protein>
<organism evidence="1 2">
    <name type="scientific">Frankia alni (strain DSM 45986 / CECT 9034 / ACN14a)</name>
    <dbReference type="NCBI Taxonomy" id="326424"/>
    <lineage>
        <taxon>Bacteria</taxon>
        <taxon>Bacillati</taxon>
        <taxon>Actinomycetota</taxon>
        <taxon>Actinomycetes</taxon>
        <taxon>Frankiales</taxon>
        <taxon>Frankiaceae</taxon>
        <taxon>Frankia</taxon>
    </lineage>
</organism>
<dbReference type="KEGG" id="fal:FRAAL5428"/>
<dbReference type="STRING" id="326424.FRAAL5428"/>
<dbReference type="Proteomes" id="UP000000657">
    <property type="component" value="Chromosome"/>
</dbReference>
<dbReference type="HOGENOM" id="CLU_1862241_0_0_11"/>
<dbReference type="eggNOG" id="ENOG5033UNE">
    <property type="taxonomic scope" value="Bacteria"/>
</dbReference>
<name>Q0REP6_FRAAA</name>
<dbReference type="AlphaFoldDB" id="Q0REP6"/>
<dbReference type="EMBL" id="CT573213">
    <property type="protein sequence ID" value="CAJ64061.1"/>
    <property type="molecule type" value="Genomic_DNA"/>
</dbReference>
<proteinExistence type="predicted"/>
<gene>
    <name evidence="1" type="ordered locus">FRAAL5428</name>
</gene>
<evidence type="ECO:0000313" key="1">
    <source>
        <dbReference type="EMBL" id="CAJ64061.1"/>
    </source>
</evidence>
<sequence length="137" mass="14304">MAVGVLAAWALRKARRVGGRVDAETDRVVDAGLDRVHDLVSQALGEGDPVLARVAEEAQNTGELSARTRQRLQLALEDATDHDPAFAAALAEAVEQVRAAASTSGGHTLAGNLFTGPAAIQQGDHNQQTNTFGAWPA</sequence>